<dbReference type="EMBL" id="UYSL01019794">
    <property type="protein sequence ID" value="VDL69933.1"/>
    <property type="molecule type" value="Genomic_DNA"/>
</dbReference>
<organism evidence="4">
    <name type="scientific">Nippostrongylus brasiliensis</name>
    <name type="common">Rat hookworm</name>
    <dbReference type="NCBI Taxonomy" id="27835"/>
    <lineage>
        <taxon>Eukaryota</taxon>
        <taxon>Metazoa</taxon>
        <taxon>Ecdysozoa</taxon>
        <taxon>Nematoda</taxon>
        <taxon>Chromadorea</taxon>
        <taxon>Rhabditida</taxon>
        <taxon>Rhabditina</taxon>
        <taxon>Rhabditomorpha</taxon>
        <taxon>Strongyloidea</taxon>
        <taxon>Heligmosomidae</taxon>
        <taxon>Nippostrongylus</taxon>
    </lineage>
</organism>
<keyword evidence="3" id="KW-1185">Reference proteome</keyword>
<evidence type="ECO:0000256" key="1">
    <source>
        <dbReference type="SAM" id="MobiDB-lite"/>
    </source>
</evidence>
<gene>
    <name evidence="2" type="ORF">NBR_LOCUS6344</name>
</gene>
<feature type="region of interest" description="Disordered" evidence="1">
    <location>
        <begin position="86"/>
        <end position="106"/>
    </location>
</feature>
<dbReference type="WBParaSite" id="NBR_0000634301-mRNA-1">
    <property type="protein sequence ID" value="NBR_0000634301-mRNA-1"/>
    <property type="gene ID" value="NBR_0000634301"/>
</dbReference>
<proteinExistence type="predicted"/>
<sequence length="106" mass="11890">MQSKNGSHGKDDYTPMLGRGEQADAPIKQSLALKNVKLGLPIKLTDNKYKLFDWQYDVPEKCFDPESLLETHDLLQDKACSAEKKPLPLPAYEQPAHSRNPTIDAP</sequence>
<evidence type="ECO:0000313" key="4">
    <source>
        <dbReference type="WBParaSite" id="NBR_0000634301-mRNA-1"/>
    </source>
</evidence>
<evidence type="ECO:0000313" key="2">
    <source>
        <dbReference type="EMBL" id="VDL69933.1"/>
    </source>
</evidence>
<dbReference type="AlphaFoldDB" id="A0A0N4XUG0"/>
<protein>
    <submittedName>
        <fullName evidence="4">Miff domain-containing protein</fullName>
    </submittedName>
</protein>
<feature type="region of interest" description="Disordered" evidence="1">
    <location>
        <begin position="1"/>
        <end position="22"/>
    </location>
</feature>
<feature type="compositionally biased region" description="Polar residues" evidence="1">
    <location>
        <begin position="97"/>
        <end position="106"/>
    </location>
</feature>
<evidence type="ECO:0000313" key="3">
    <source>
        <dbReference type="Proteomes" id="UP000271162"/>
    </source>
</evidence>
<dbReference type="Proteomes" id="UP000271162">
    <property type="component" value="Unassembled WGS sequence"/>
</dbReference>
<reference evidence="2 3" key="2">
    <citation type="submission" date="2018-11" db="EMBL/GenBank/DDBJ databases">
        <authorList>
            <consortium name="Pathogen Informatics"/>
        </authorList>
    </citation>
    <scope>NUCLEOTIDE SEQUENCE [LARGE SCALE GENOMIC DNA]</scope>
</reference>
<reference evidence="4" key="1">
    <citation type="submission" date="2017-02" db="UniProtKB">
        <authorList>
            <consortium name="WormBaseParasite"/>
        </authorList>
    </citation>
    <scope>IDENTIFICATION</scope>
</reference>
<name>A0A0N4XUG0_NIPBR</name>
<accession>A0A0N4XUG0</accession>